<dbReference type="EMBL" id="JAVRQU010000012">
    <property type="protein sequence ID" value="KAK5696849.1"/>
    <property type="molecule type" value="Genomic_DNA"/>
</dbReference>
<dbReference type="Proteomes" id="UP001310594">
    <property type="component" value="Unassembled WGS sequence"/>
</dbReference>
<dbReference type="AlphaFoldDB" id="A0AAN7W2U5"/>
<gene>
    <name evidence="1" type="ORF">LTR97_008155</name>
</gene>
<comment type="caution">
    <text evidence="1">The sequence shown here is derived from an EMBL/GenBank/DDBJ whole genome shotgun (WGS) entry which is preliminary data.</text>
</comment>
<sequence>MEQPGPVCKVIALLAYATRHVVQIKDHEAGAVGLVARKTNAVAASRVGDIDSIGSNVNLVGRSVDVAVLGCGALVNVVDIAMGRIGVREEGEHVEEVTACGIVILESVASYTEANEKSEKECVECHCG</sequence>
<organism evidence="1 2">
    <name type="scientific">Elasticomyces elasticus</name>
    <dbReference type="NCBI Taxonomy" id="574655"/>
    <lineage>
        <taxon>Eukaryota</taxon>
        <taxon>Fungi</taxon>
        <taxon>Dikarya</taxon>
        <taxon>Ascomycota</taxon>
        <taxon>Pezizomycotina</taxon>
        <taxon>Dothideomycetes</taxon>
        <taxon>Dothideomycetidae</taxon>
        <taxon>Mycosphaerellales</taxon>
        <taxon>Teratosphaeriaceae</taxon>
        <taxon>Elasticomyces</taxon>
    </lineage>
</organism>
<name>A0AAN7W2U5_9PEZI</name>
<accession>A0AAN7W2U5</accession>
<proteinExistence type="predicted"/>
<protein>
    <submittedName>
        <fullName evidence="1">Uncharacterized protein</fullName>
    </submittedName>
</protein>
<evidence type="ECO:0000313" key="2">
    <source>
        <dbReference type="Proteomes" id="UP001310594"/>
    </source>
</evidence>
<reference evidence="1" key="1">
    <citation type="submission" date="2023-08" db="EMBL/GenBank/DDBJ databases">
        <title>Black Yeasts Isolated from many extreme environments.</title>
        <authorList>
            <person name="Coleine C."/>
            <person name="Stajich J.E."/>
            <person name="Selbmann L."/>
        </authorList>
    </citation>
    <scope>NUCLEOTIDE SEQUENCE</scope>
    <source>
        <strain evidence="1">CCFEE 5810</strain>
    </source>
</reference>
<evidence type="ECO:0000313" key="1">
    <source>
        <dbReference type="EMBL" id="KAK5696849.1"/>
    </source>
</evidence>